<evidence type="ECO:0000313" key="2">
    <source>
        <dbReference type="Proteomes" id="UP000735302"/>
    </source>
</evidence>
<reference evidence="1 2" key="1">
    <citation type="journal article" date="2021" name="Elife">
        <title>Chloroplast acquisition without the gene transfer in kleptoplastic sea slugs, Plakobranchus ocellatus.</title>
        <authorList>
            <person name="Maeda T."/>
            <person name="Takahashi S."/>
            <person name="Yoshida T."/>
            <person name="Shimamura S."/>
            <person name="Takaki Y."/>
            <person name="Nagai Y."/>
            <person name="Toyoda A."/>
            <person name="Suzuki Y."/>
            <person name="Arimoto A."/>
            <person name="Ishii H."/>
            <person name="Satoh N."/>
            <person name="Nishiyama T."/>
            <person name="Hasebe M."/>
            <person name="Maruyama T."/>
            <person name="Minagawa J."/>
            <person name="Obokata J."/>
            <person name="Shigenobu S."/>
        </authorList>
    </citation>
    <scope>NUCLEOTIDE SEQUENCE [LARGE SCALE GENOMIC DNA]</scope>
</reference>
<dbReference type="Proteomes" id="UP000735302">
    <property type="component" value="Unassembled WGS sequence"/>
</dbReference>
<dbReference type="EMBL" id="BLXT01000621">
    <property type="protein sequence ID" value="GFN78922.1"/>
    <property type="molecule type" value="Genomic_DNA"/>
</dbReference>
<proteinExistence type="predicted"/>
<accession>A0AAV3Y9U7</accession>
<organism evidence="1 2">
    <name type="scientific">Plakobranchus ocellatus</name>
    <dbReference type="NCBI Taxonomy" id="259542"/>
    <lineage>
        <taxon>Eukaryota</taxon>
        <taxon>Metazoa</taxon>
        <taxon>Spiralia</taxon>
        <taxon>Lophotrochozoa</taxon>
        <taxon>Mollusca</taxon>
        <taxon>Gastropoda</taxon>
        <taxon>Heterobranchia</taxon>
        <taxon>Euthyneura</taxon>
        <taxon>Panpulmonata</taxon>
        <taxon>Sacoglossa</taxon>
        <taxon>Placobranchoidea</taxon>
        <taxon>Plakobranchidae</taxon>
        <taxon>Plakobranchus</taxon>
    </lineage>
</organism>
<name>A0AAV3Y9U7_9GAST</name>
<dbReference type="AlphaFoldDB" id="A0AAV3Y9U7"/>
<keyword evidence="2" id="KW-1185">Reference proteome</keyword>
<evidence type="ECO:0000313" key="1">
    <source>
        <dbReference type="EMBL" id="GFN78922.1"/>
    </source>
</evidence>
<gene>
    <name evidence="1" type="ORF">PoB_000542800</name>
</gene>
<protein>
    <submittedName>
        <fullName evidence="1">Uncharacterized protein</fullName>
    </submittedName>
</protein>
<comment type="caution">
    <text evidence="1">The sequence shown here is derived from an EMBL/GenBank/DDBJ whole genome shotgun (WGS) entry which is preliminary data.</text>
</comment>
<sequence>MWRCFSQYLECSLKRTTFCCGSVESRCCFGKDNIGVDDENDDDNDKRDESALTLMISGGTVGRPPALEILAKFRACLPTTMTSMLMLLVSLAASGFS</sequence>